<keyword evidence="3" id="KW-1185">Reference proteome</keyword>
<feature type="compositionally biased region" description="Low complexity" evidence="1">
    <location>
        <begin position="95"/>
        <end position="111"/>
    </location>
</feature>
<gene>
    <name evidence="2" type="ORF">TKK_006729</name>
</gene>
<organism evidence="2 3">
    <name type="scientific">Trichogramma kaykai</name>
    <dbReference type="NCBI Taxonomy" id="54128"/>
    <lineage>
        <taxon>Eukaryota</taxon>
        <taxon>Metazoa</taxon>
        <taxon>Ecdysozoa</taxon>
        <taxon>Arthropoda</taxon>
        <taxon>Hexapoda</taxon>
        <taxon>Insecta</taxon>
        <taxon>Pterygota</taxon>
        <taxon>Neoptera</taxon>
        <taxon>Endopterygota</taxon>
        <taxon>Hymenoptera</taxon>
        <taxon>Apocrita</taxon>
        <taxon>Proctotrupomorpha</taxon>
        <taxon>Chalcidoidea</taxon>
        <taxon>Trichogrammatidae</taxon>
        <taxon>Trichogramma</taxon>
    </lineage>
</organism>
<feature type="region of interest" description="Disordered" evidence="1">
    <location>
        <begin position="1"/>
        <end position="22"/>
    </location>
</feature>
<accession>A0ABD2X2C9</accession>
<dbReference type="Proteomes" id="UP001627154">
    <property type="component" value="Unassembled WGS sequence"/>
</dbReference>
<evidence type="ECO:0000313" key="3">
    <source>
        <dbReference type="Proteomes" id="UP001627154"/>
    </source>
</evidence>
<feature type="region of interest" description="Disordered" evidence="1">
    <location>
        <begin position="67"/>
        <end position="112"/>
    </location>
</feature>
<name>A0ABD2X2C9_9HYME</name>
<evidence type="ECO:0000256" key="1">
    <source>
        <dbReference type="SAM" id="MobiDB-lite"/>
    </source>
</evidence>
<reference evidence="2 3" key="1">
    <citation type="journal article" date="2024" name="bioRxiv">
        <title>A reference genome for Trichogramma kaykai: A tiny desert-dwelling parasitoid wasp with competing sex-ratio distorters.</title>
        <authorList>
            <person name="Culotta J."/>
            <person name="Lindsey A.R."/>
        </authorList>
    </citation>
    <scope>NUCLEOTIDE SEQUENCE [LARGE SCALE GENOMIC DNA]</scope>
    <source>
        <strain evidence="2 3">KSX58</strain>
    </source>
</reference>
<protein>
    <submittedName>
        <fullName evidence="2">Uncharacterized protein</fullName>
    </submittedName>
</protein>
<dbReference type="EMBL" id="JBJJXI010000055">
    <property type="protein sequence ID" value="KAL3399444.1"/>
    <property type="molecule type" value="Genomic_DNA"/>
</dbReference>
<proteinExistence type="predicted"/>
<comment type="caution">
    <text evidence="2">The sequence shown here is derived from an EMBL/GenBank/DDBJ whole genome shotgun (WGS) entry which is preliminary data.</text>
</comment>
<sequence>MDPWAMLGLQGRGSPDSRLATPCPYPPLAGAFTAAQARAHTQTLTPQHTATTPEHCTAAACVGVEHRSRSGPIGTEEHRKARRQQASFSLPDVISSSTLSSSSSSASPASSWEPCEWCLHLQSRKFVSID</sequence>
<evidence type="ECO:0000313" key="2">
    <source>
        <dbReference type="EMBL" id="KAL3399444.1"/>
    </source>
</evidence>
<dbReference type="AlphaFoldDB" id="A0ABD2X2C9"/>